<evidence type="ECO:0008006" key="3">
    <source>
        <dbReference type="Google" id="ProtNLM"/>
    </source>
</evidence>
<name>A0ABP8DGY3_9ACTN</name>
<dbReference type="InterPro" id="IPR038563">
    <property type="entry name" value="Endonuclease_7_sf"/>
</dbReference>
<evidence type="ECO:0000313" key="1">
    <source>
        <dbReference type="EMBL" id="GAA4255518.1"/>
    </source>
</evidence>
<dbReference type="Proteomes" id="UP001500620">
    <property type="component" value="Unassembled WGS sequence"/>
</dbReference>
<proteinExistence type="predicted"/>
<comment type="caution">
    <text evidence="1">The sequence shown here is derived from an EMBL/GenBank/DDBJ whole genome shotgun (WGS) entry which is preliminary data.</text>
</comment>
<dbReference type="SUPFAM" id="SSF54060">
    <property type="entry name" value="His-Me finger endonucleases"/>
    <property type="match status" value="1"/>
</dbReference>
<dbReference type="Pfam" id="PF02945">
    <property type="entry name" value="Endonuclease_7"/>
    <property type="match status" value="1"/>
</dbReference>
<protein>
    <recommendedName>
        <fullName evidence="3">Recombination endonuclease VII</fullName>
    </recommendedName>
</protein>
<sequence>MTKQCRTCGETKPVSDFYRNPATVRAGGYRADCKTCTNSARRTRYAATGGIEAHRQVLRTAYGLRPEDYAAKLAAQAGVCAICREAEAVTYKGRARRLAVDHDQQTGRVRGLLCQRCNLLVGALEQEPALLEAAVAYLRHHAPDGPVQH</sequence>
<dbReference type="InterPro" id="IPR044925">
    <property type="entry name" value="His-Me_finger_sf"/>
</dbReference>
<dbReference type="RefSeq" id="WP_345132523.1">
    <property type="nucleotide sequence ID" value="NZ_BAABAT010000021.1"/>
</dbReference>
<evidence type="ECO:0000313" key="2">
    <source>
        <dbReference type="Proteomes" id="UP001500620"/>
    </source>
</evidence>
<accession>A0ABP8DGY3</accession>
<dbReference type="InterPro" id="IPR004211">
    <property type="entry name" value="Endonuclease_7"/>
</dbReference>
<dbReference type="EMBL" id="BAABAT010000021">
    <property type="protein sequence ID" value="GAA4255518.1"/>
    <property type="molecule type" value="Genomic_DNA"/>
</dbReference>
<gene>
    <name evidence="1" type="ORF">GCM10022255_064680</name>
</gene>
<reference evidence="2" key="1">
    <citation type="journal article" date="2019" name="Int. J. Syst. Evol. Microbiol.">
        <title>The Global Catalogue of Microorganisms (GCM) 10K type strain sequencing project: providing services to taxonomists for standard genome sequencing and annotation.</title>
        <authorList>
            <consortium name="The Broad Institute Genomics Platform"/>
            <consortium name="The Broad Institute Genome Sequencing Center for Infectious Disease"/>
            <person name="Wu L."/>
            <person name="Ma J."/>
        </authorList>
    </citation>
    <scope>NUCLEOTIDE SEQUENCE [LARGE SCALE GENOMIC DNA]</scope>
    <source>
        <strain evidence="2">JCM 17441</strain>
    </source>
</reference>
<keyword evidence="2" id="KW-1185">Reference proteome</keyword>
<dbReference type="Gene3D" id="3.40.1800.10">
    <property type="entry name" value="His-Me finger endonucleases"/>
    <property type="match status" value="1"/>
</dbReference>
<organism evidence="1 2">
    <name type="scientific">Dactylosporangium darangshiense</name>
    <dbReference type="NCBI Taxonomy" id="579108"/>
    <lineage>
        <taxon>Bacteria</taxon>
        <taxon>Bacillati</taxon>
        <taxon>Actinomycetota</taxon>
        <taxon>Actinomycetes</taxon>
        <taxon>Micromonosporales</taxon>
        <taxon>Micromonosporaceae</taxon>
        <taxon>Dactylosporangium</taxon>
    </lineage>
</organism>